<dbReference type="EMBL" id="JANBOI010000546">
    <property type="protein sequence ID" value="KAJ1729825.1"/>
    <property type="molecule type" value="Genomic_DNA"/>
</dbReference>
<reference evidence="1" key="1">
    <citation type="submission" date="2022-07" db="EMBL/GenBank/DDBJ databases">
        <title>Phylogenomic reconstructions and comparative analyses of Kickxellomycotina fungi.</title>
        <authorList>
            <person name="Reynolds N.K."/>
            <person name="Stajich J.E."/>
            <person name="Barry K."/>
            <person name="Grigoriev I.V."/>
            <person name="Crous P."/>
            <person name="Smith M.E."/>
        </authorList>
    </citation>
    <scope>NUCLEOTIDE SEQUENCE</scope>
    <source>
        <strain evidence="1">BCRC 34381</strain>
    </source>
</reference>
<gene>
    <name evidence="1" type="ORF">LPJ61_003336</name>
</gene>
<keyword evidence="2" id="KW-1185">Reference proteome</keyword>
<proteinExistence type="predicted"/>
<accession>A0A9W7Y6R7</accession>
<evidence type="ECO:0000313" key="2">
    <source>
        <dbReference type="Proteomes" id="UP001143981"/>
    </source>
</evidence>
<dbReference type="AlphaFoldDB" id="A0A9W7Y6R7"/>
<dbReference type="Proteomes" id="UP001143981">
    <property type="component" value="Unassembled WGS sequence"/>
</dbReference>
<comment type="caution">
    <text evidence="1">The sequence shown here is derived from an EMBL/GenBank/DDBJ whole genome shotgun (WGS) entry which is preliminary data.</text>
</comment>
<evidence type="ECO:0000313" key="1">
    <source>
        <dbReference type="EMBL" id="KAJ1729825.1"/>
    </source>
</evidence>
<sequence>MFNVMFGLRRQWLECVRELLVHLTLSEVSEAQIRRDFQLTGNGIESVCAAAVGGLAELKRAQEAQYTAKHWVSLSAAERGGDHDSMPLRQSLGDMADVLGTIQAKVLVCRGYIDAGIDDHELAERWLHDASSEDRSPEQLARLFASLKSDIDMLNAHYQESVTRLLCADSGPNASCGSDGMGAGAAGSPEVALETGVGAAVDGARVFEYTLFSADGLDAPGLAFEADAASSQQGASNPLLVLSG</sequence>
<protein>
    <submittedName>
        <fullName evidence="1">Uncharacterized protein</fullName>
    </submittedName>
</protein>
<name>A0A9W7Y6R7_9FUNG</name>
<organism evidence="1 2">
    <name type="scientific">Coemansia biformis</name>
    <dbReference type="NCBI Taxonomy" id="1286918"/>
    <lineage>
        <taxon>Eukaryota</taxon>
        <taxon>Fungi</taxon>
        <taxon>Fungi incertae sedis</taxon>
        <taxon>Zoopagomycota</taxon>
        <taxon>Kickxellomycotina</taxon>
        <taxon>Kickxellomycetes</taxon>
        <taxon>Kickxellales</taxon>
        <taxon>Kickxellaceae</taxon>
        <taxon>Coemansia</taxon>
    </lineage>
</organism>
<dbReference type="OrthoDB" id="21151at2759"/>